<dbReference type="GO" id="GO:0046872">
    <property type="term" value="F:metal ion binding"/>
    <property type="evidence" value="ECO:0007669"/>
    <property type="project" value="UniProtKB-KW"/>
</dbReference>
<feature type="binding site" evidence="4">
    <location>
        <position position="54"/>
    </location>
    <ligand>
        <name>substrate</name>
    </ligand>
</feature>
<keyword evidence="7" id="KW-1185">Reference proteome</keyword>
<dbReference type="InterPro" id="IPR024185">
    <property type="entry name" value="FTHF_cligase-like_sf"/>
</dbReference>
<feature type="binding site" evidence="4">
    <location>
        <begin position="133"/>
        <end position="141"/>
    </location>
    <ligand>
        <name>ATP</name>
        <dbReference type="ChEBI" id="CHEBI:30616"/>
    </ligand>
</feature>
<evidence type="ECO:0000256" key="4">
    <source>
        <dbReference type="PIRSR" id="PIRSR006806-1"/>
    </source>
</evidence>
<protein>
    <recommendedName>
        <fullName evidence="5">5-formyltetrahydrofolate cyclo-ligase</fullName>
        <ecNumber evidence="5">6.3.3.2</ecNumber>
    </recommendedName>
</protein>
<comment type="similarity">
    <text evidence="1 5">Belongs to the 5-formyltetrahydrofolate cyclo-ligase family.</text>
</comment>
<dbReference type="GO" id="GO:0005524">
    <property type="term" value="F:ATP binding"/>
    <property type="evidence" value="ECO:0007669"/>
    <property type="project" value="UniProtKB-KW"/>
</dbReference>
<dbReference type="InterPro" id="IPR002698">
    <property type="entry name" value="FTHF_cligase"/>
</dbReference>
<dbReference type="PANTHER" id="PTHR23407:SF1">
    <property type="entry name" value="5-FORMYLTETRAHYDROFOLATE CYCLO-LIGASE"/>
    <property type="match status" value="1"/>
</dbReference>
<keyword evidence="5" id="KW-0460">Magnesium</keyword>
<comment type="cofactor">
    <cofactor evidence="5">
        <name>Mg(2+)</name>
        <dbReference type="ChEBI" id="CHEBI:18420"/>
    </cofactor>
</comment>
<dbReference type="AlphaFoldDB" id="A0A6N8FD72"/>
<name>A0A6N8FD72_9BACI</name>
<dbReference type="Gene3D" id="3.40.50.10420">
    <property type="entry name" value="NagB/RpiA/CoA transferase-like"/>
    <property type="match status" value="1"/>
</dbReference>
<dbReference type="NCBIfam" id="TIGR02727">
    <property type="entry name" value="MTHFS_bact"/>
    <property type="match status" value="1"/>
</dbReference>
<evidence type="ECO:0000256" key="1">
    <source>
        <dbReference type="ARBA" id="ARBA00010638"/>
    </source>
</evidence>
<reference evidence="6 7" key="1">
    <citation type="submission" date="2019-11" db="EMBL/GenBank/DDBJ databases">
        <authorList>
            <person name="Li X."/>
        </authorList>
    </citation>
    <scope>NUCLEOTIDE SEQUENCE [LARGE SCALE GENOMIC DNA]</scope>
    <source>
        <strain evidence="6 7">L9</strain>
    </source>
</reference>
<dbReference type="PANTHER" id="PTHR23407">
    <property type="entry name" value="ATPASE INHIBITOR/5-FORMYLTETRAHYDROFOLATE CYCLO-LIGASE"/>
    <property type="match status" value="1"/>
</dbReference>
<keyword evidence="5" id="KW-0479">Metal-binding</keyword>
<comment type="catalytic activity">
    <reaction evidence="5">
        <text>(6S)-5-formyl-5,6,7,8-tetrahydrofolate + ATP = (6R)-5,10-methenyltetrahydrofolate + ADP + phosphate</text>
        <dbReference type="Rhea" id="RHEA:10488"/>
        <dbReference type="ChEBI" id="CHEBI:30616"/>
        <dbReference type="ChEBI" id="CHEBI:43474"/>
        <dbReference type="ChEBI" id="CHEBI:57455"/>
        <dbReference type="ChEBI" id="CHEBI:57457"/>
        <dbReference type="ChEBI" id="CHEBI:456216"/>
        <dbReference type="EC" id="6.3.3.2"/>
    </reaction>
</comment>
<gene>
    <name evidence="6" type="ORF">GMD78_01745</name>
</gene>
<evidence type="ECO:0000256" key="5">
    <source>
        <dbReference type="RuleBase" id="RU361279"/>
    </source>
</evidence>
<dbReference type="GO" id="GO:0030272">
    <property type="term" value="F:5-formyltetrahydrofolate cyclo-ligase activity"/>
    <property type="evidence" value="ECO:0007669"/>
    <property type="project" value="UniProtKB-EC"/>
</dbReference>
<keyword evidence="6" id="KW-0436">Ligase</keyword>
<feature type="binding site" evidence="4">
    <location>
        <position position="49"/>
    </location>
    <ligand>
        <name>substrate</name>
    </ligand>
</feature>
<keyword evidence="2 4" id="KW-0547">Nucleotide-binding</keyword>
<evidence type="ECO:0000256" key="2">
    <source>
        <dbReference type="ARBA" id="ARBA00022741"/>
    </source>
</evidence>
<dbReference type="PIRSF" id="PIRSF006806">
    <property type="entry name" value="FTHF_cligase"/>
    <property type="match status" value="1"/>
</dbReference>
<dbReference type="GO" id="GO:0009396">
    <property type="term" value="P:folic acid-containing compound biosynthetic process"/>
    <property type="evidence" value="ECO:0007669"/>
    <property type="project" value="TreeGrafter"/>
</dbReference>
<sequence>MEKKELRKATISKLKNLSIAERQKIEEQLIHNLLHSDQWNKANTIGITVSQGFEWNTKKIIEAGWKADKIISVPKCIPSDKKLDFYQLVNFNQLEVVYYNLLEPDPKQTNKIEFDQIDLLIVPGLLFDRYGFRIGFGGGYYDRLLANYTGETVSLVSEVQLVHEVPTETFDLPVKHLVTETGIRTAKVKTVS</sequence>
<accession>A0A6N8FD72</accession>
<dbReference type="InterPro" id="IPR037171">
    <property type="entry name" value="NagB/RpiA_transferase-like"/>
</dbReference>
<dbReference type="GO" id="GO:0035999">
    <property type="term" value="P:tetrahydrofolate interconversion"/>
    <property type="evidence" value="ECO:0007669"/>
    <property type="project" value="TreeGrafter"/>
</dbReference>
<feature type="binding site" evidence="4">
    <location>
        <begin position="3"/>
        <end position="7"/>
    </location>
    <ligand>
        <name>ATP</name>
        <dbReference type="ChEBI" id="CHEBI:30616"/>
    </ligand>
</feature>
<dbReference type="SUPFAM" id="SSF100950">
    <property type="entry name" value="NagB/RpiA/CoA transferase-like"/>
    <property type="match status" value="1"/>
</dbReference>
<organism evidence="6 7">
    <name type="scientific">Ornithinibacillus caprae</name>
    <dbReference type="NCBI Taxonomy" id="2678566"/>
    <lineage>
        <taxon>Bacteria</taxon>
        <taxon>Bacillati</taxon>
        <taxon>Bacillota</taxon>
        <taxon>Bacilli</taxon>
        <taxon>Bacillales</taxon>
        <taxon>Bacillaceae</taxon>
        <taxon>Ornithinibacillus</taxon>
    </lineage>
</organism>
<dbReference type="Proteomes" id="UP000469125">
    <property type="component" value="Unassembled WGS sequence"/>
</dbReference>
<evidence type="ECO:0000313" key="7">
    <source>
        <dbReference type="Proteomes" id="UP000469125"/>
    </source>
</evidence>
<keyword evidence="3 4" id="KW-0067">ATP-binding</keyword>
<dbReference type="EMBL" id="WOCA01000001">
    <property type="protein sequence ID" value="MUK87121.1"/>
    <property type="molecule type" value="Genomic_DNA"/>
</dbReference>
<evidence type="ECO:0000313" key="6">
    <source>
        <dbReference type="EMBL" id="MUK87121.1"/>
    </source>
</evidence>
<proteinExistence type="inferred from homology"/>
<dbReference type="EC" id="6.3.3.2" evidence="5"/>
<comment type="caution">
    <text evidence="6">The sequence shown here is derived from an EMBL/GenBank/DDBJ whole genome shotgun (WGS) entry which is preliminary data.</text>
</comment>
<dbReference type="Pfam" id="PF01812">
    <property type="entry name" value="5-FTHF_cyc-lig"/>
    <property type="match status" value="1"/>
</dbReference>
<evidence type="ECO:0000256" key="3">
    <source>
        <dbReference type="ARBA" id="ARBA00022840"/>
    </source>
</evidence>